<evidence type="ECO:0000259" key="1">
    <source>
        <dbReference type="Pfam" id="PF02721"/>
    </source>
</evidence>
<dbReference type="InterPro" id="IPR003871">
    <property type="entry name" value="RFA1B/D_OB_1st"/>
</dbReference>
<dbReference type="HOGENOM" id="CLU_1121529_0_0_1"/>
<gene>
    <name evidence="2" type="ordered locus">MTR_5g019960</name>
</gene>
<evidence type="ECO:0000313" key="2">
    <source>
        <dbReference type="EMBL" id="AES94935.1"/>
    </source>
</evidence>
<evidence type="ECO:0000313" key="4">
    <source>
        <dbReference type="Proteomes" id="UP000002051"/>
    </source>
</evidence>
<dbReference type="Pfam" id="PF02721">
    <property type="entry name" value="DUF223"/>
    <property type="match status" value="1"/>
</dbReference>
<reference evidence="2 4" key="2">
    <citation type="journal article" date="2014" name="BMC Genomics">
        <title>An improved genome release (version Mt4.0) for the model legume Medicago truncatula.</title>
        <authorList>
            <person name="Tang H."/>
            <person name="Krishnakumar V."/>
            <person name="Bidwell S."/>
            <person name="Rosen B."/>
            <person name="Chan A."/>
            <person name="Zhou S."/>
            <person name="Gentzbittel L."/>
            <person name="Childs K.L."/>
            <person name="Yandell M."/>
            <person name="Gundlach H."/>
            <person name="Mayer K.F."/>
            <person name="Schwartz D.C."/>
            <person name="Town C.D."/>
        </authorList>
    </citation>
    <scope>GENOME REANNOTATION</scope>
    <source>
        <strain evidence="3 4">cv. Jemalong A17</strain>
    </source>
</reference>
<dbReference type="Proteomes" id="UP000002051">
    <property type="component" value="Chromosome 5"/>
</dbReference>
<dbReference type="InterPro" id="IPR012340">
    <property type="entry name" value="NA-bd_OB-fold"/>
</dbReference>
<evidence type="ECO:0000313" key="3">
    <source>
        <dbReference type="EnsemblPlants" id="AES94935"/>
    </source>
</evidence>
<dbReference type="AlphaFoldDB" id="G7KDI4"/>
<accession>G7KDI4</accession>
<keyword evidence="4" id="KW-1185">Reference proteome</keyword>
<organism evidence="2 4">
    <name type="scientific">Medicago truncatula</name>
    <name type="common">Barrel medic</name>
    <name type="synonym">Medicago tribuloides</name>
    <dbReference type="NCBI Taxonomy" id="3880"/>
    <lineage>
        <taxon>Eukaryota</taxon>
        <taxon>Viridiplantae</taxon>
        <taxon>Streptophyta</taxon>
        <taxon>Embryophyta</taxon>
        <taxon>Tracheophyta</taxon>
        <taxon>Spermatophyta</taxon>
        <taxon>Magnoliopsida</taxon>
        <taxon>eudicotyledons</taxon>
        <taxon>Gunneridae</taxon>
        <taxon>Pentapetalae</taxon>
        <taxon>rosids</taxon>
        <taxon>fabids</taxon>
        <taxon>Fabales</taxon>
        <taxon>Fabaceae</taxon>
        <taxon>Papilionoideae</taxon>
        <taxon>50 kb inversion clade</taxon>
        <taxon>NPAAA clade</taxon>
        <taxon>Hologalegina</taxon>
        <taxon>IRL clade</taxon>
        <taxon>Trifolieae</taxon>
        <taxon>Medicago</taxon>
    </lineage>
</organism>
<proteinExistence type="predicted"/>
<dbReference type="EMBL" id="CM001221">
    <property type="protein sequence ID" value="AES94935.1"/>
    <property type="molecule type" value="Genomic_DNA"/>
</dbReference>
<reference evidence="3" key="3">
    <citation type="submission" date="2015-04" db="UniProtKB">
        <authorList>
            <consortium name="EnsemblPlants"/>
        </authorList>
    </citation>
    <scope>IDENTIFICATION</scope>
    <source>
        <strain evidence="3">cv. Jemalong A17</strain>
    </source>
</reference>
<sequence length="248" mass="29005">MLAEVCFNDGKPNNLFRVRVDVTLKDLKEQLDEIIQRLNHGDTRRGKTFVMNVHRSADKIHATVRKSLVKSFQAKISERSLYELEQIMIGFNEGPFKLTRHKYKITMMQNSRWIKIQNETNIPLNNFDFQSFESILASTVEEKIVDVIGHIVEKDALRETEKNCRKSGVIDLTLEDLENRQFHCSLWGNYTDKFLQYMEGYDMSTPAILMQYCKQQNYVGMMRVSNSFFGTNLIINGDYPEFADYKSK</sequence>
<feature type="domain" description="Replication protein A 70 kDa DNA-binding subunit B/D first OB fold" evidence="1">
    <location>
        <begin position="53"/>
        <end position="111"/>
    </location>
</feature>
<name>G7KDI4_MEDTR</name>
<dbReference type="CDD" id="cd04481">
    <property type="entry name" value="RPA1_DBD_B_like"/>
    <property type="match status" value="1"/>
</dbReference>
<dbReference type="SUPFAM" id="SSF50249">
    <property type="entry name" value="Nucleic acid-binding proteins"/>
    <property type="match status" value="1"/>
</dbReference>
<dbReference type="PaxDb" id="3880-AES83406"/>
<reference evidence="2 4" key="1">
    <citation type="journal article" date="2011" name="Nature">
        <title>The Medicago genome provides insight into the evolution of rhizobial symbioses.</title>
        <authorList>
            <person name="Young N.D."/>
            <person name="Debelle F."/>
            <person name="Oldroyd G.E."/>
            <person name="Geurts R."/>
            <person name="Cannon S.B."/>
            <person name="Udvardi M.K."/>
            <person name="Benedito V.A."/>
            <person name="Mayer K.F."/>
            <person name="Gouzy J."/>
            <person name="Schoof H."/>
            <person name="Van de Peer Y."/>
            <person name="Proost S."/>
            <person name="Cook D.R."/>
            <person name="Meyers B.C."/>
            <person name="Spannagl M."/>
            <person name="Cheung F."/>
            <person name="De Mita S."/>
            <person name="Krishnakumar V."/>
            <person name="Gundlach H."/>
            <person name="Zhou S."/>
            <person name="Mudge J."/>
            <person name="Bharti A.K."/>
            <person name="Murray J.D."/>
            <person name="Naoumkina M.A."/>
            <person name="Rosen B."/>
            <person name="Silverstein K.A."/>
            <person name="Tang H."/>
            <person name="Rombauts S."/>
            <person name="Zhao P.X."/>
            <person name="Zhou P."/>
            <person name="Barbe V."/>
            <person name="Bardou P."/>
            <person name="Bechner M."/>
            <person name="Bellec A."/>
            <person name="Berger A."/>
            <person name="Berges H."/>
            <person name="Bidwell S."/>
            <person name="Bisseling T."/>
            <person name="Choisne N."/>
            <person name="Couloux A."/>
            <person name="Denny R."/>
            <person name="Deshpande S."/>
            <person name="Dai X."/>
            <person name="Doyle J.J."/>
            <person name="Dudez A.M."/>
            <person name="Farmer A.D."/>
            <person name="Fouteau S."/>
            <person name="Franken C."/>
            <person name="Gibelin C."/>
            <person name="Gish J."/>
            <person name="Goldstein S."/>
            <person name="Gonzalez A.J."/>
            <person name="Green P.J."/>
            <person name="Hallab A."/>
            <person name="Hartog M."/>
            <person name="Hua A."/>
            <person name="Humphray S.J."/>
            <person name="Jeong D.H."/>
            <person name="Jing Y."/>
            <person name="Jocker A."/>
            <person name="Kenton S.M."/>
            <person name="Kim D.J."/>
            <person name="Klee K."/>
            <person name="Lai H."/>
            <person name="Lang C."/>
            <person name="Lin S."/>
            <person name="Macmil S.L."/>
            <person name="Magdelenat G."/>
            <person name="Matthews L."/>
            <person name="McCorrison J."/>
            <person name="Monaghan E.L."/>
            <person name="Mun J.H."/>
            <person name="Najar F.Z."/>
            <person name="Nicholson C."/>
            <person name="Noirot C."/>
            <person name="O'Bleness M."/>
            <person name="Paule C.R."/>
            <person name="Poulain J."/>
            <person name="Prion F."/>
            <person name="Qin B."/>
            <person name="Qu C."/>
            <person name="Retzel E.F."/>
            <person name="Riddle C."/>
            <person name="Sallet E."/>
            <person name="Samain S."/>
            <person name="Samson N."/>
            <person name="Sanders I."/>
            <person name="Saurat O."/>
            <person name="Scarpelli C."/>
            <person name="Schiex T."/>
            <person name="Segurens B."/>
            <person name="Severin A.J."/>
            <person name="Sherrier D.J."/>
            <person name="Shi R."/>
            <person name="Sims S."/>
            <person name="Singer S.R."/>
            <person name="Sinharoy S."/>
            <person name="Sterck L."/>
            <person name="Viollet A."/>
            <person name="Wang B.B."/>
            <person name="Wang K."/>
            <person name="Wang M."/>
            <person name="Wang X."/>
            <person name="Warfsmann J."/>
            <person name="Weissenbach J."/>
            <person name="White D.D."/>
            <person name="White J.D."/>
            <person name="Wiley G.B."/>
            <person name="Wincker P."/>
            <person name="Xing Y."/>
            <person name="Yang L."/>
            <person name="Yao Z."/>
            <person name="Ying F."/>
            <person name="Zhai J."/>
            <person name="Zhou L."/>
            <person name="Zuber A."/>
            <person name="Denarie J."/>
            <person name="Dixon R.A."/>
            <person name="May G.D."/>
            <person name="Schwartz D.C."/>
            <person name="Rogers J."/>
            <person name="Quetier F."/>
            <person name="Town C.D."/>
            <person name="Roe B.A."/>
        </authorList>
    </citation>
    <scope>NUCLEOTIDE SEQUENCE [LARGE SCALE GENOMIC DNA]</scope>
    <source>
        <strain evidence="2">A17</strain>
        <strain evidence="3 4">cv. Jemalong A17</strain>
    </source>
</reference>
<dbReference type="eggNOG" id="KOG0851">
    <property type="taxonomic scope" value="Eukaryota"/>
</dbReference>
<dbReference type="EnsemblPlants" id="AES94935">
    <property type="protein sequence ID" value="AES94935"/>
    <property type="gene ID" value="MTR_5g019960"/>
</dbReference>
<protein>
    <submittedName>
        <fullName evidence="2">DUF223 domain protein</fullName>
    </submittedName>
</protein>
<dbReference type="Gene3D" id="2.40.50.140">
    <property type="entry name" value="Nucleic acid-binding proteins"/>
    <property type="match status" value="2"/>
</dbReference>
<dbReference type="STRING" id="3880.G7KDI4"/>